<dbReference type="SMART" id="SM00220">
    <property type="entry name" value="S_TKc"/>
    <property type="match status" value="1"/>
</dbReference>
<reference evidence="4 5" key="1">
    <citation type="journal article" date="2020" name="IScience">
        <title>Genome Sequencing of the Endangered Kingdonia uniflora (Circaeasteraceae, Ranunculales) Reveals Potential Mechanisms of Evolutionary Specialization.</title>
        <authorList>
            <person name="Sun Y."/>
            <person name="Deng T."/>
            <person name="Zhang A."/>
            <person name="Moore M.J."/>
            <person name="Landis J.B."/>
            <person name="Lin N."/>
            <person name="Zhang H."/>
            <person name="Zhang X."/>
            <person name="Huang J."/>
            <person name="Zhang X."/>
            <person name="Sun H."/>
            <person name="Wang H."/>
        </authorList>
    </citation>
    <scope>NUCLEOTIDE SEQUENCE [LARGE SCALE GENOMIC DNA]</scope>
    <source>
        <strain evidence="4">TB1705</strain>
        <tissue evidence="4">Leaf</tissue>
    </source>
</reference>
<dbReference type="InterPro" id="IPR001245">
    <property type="entry name" value="Ser-Thr/Tyr_kinase_cat_dom"/>
</dbReference>
<feature type="domain" description="Protein kinase" evidence="3">
    <location>
        <begin position="26"/>
        <end position="272"/>
    </location>
</feature>
<dbReference type="Gene3D" id="3.30.200.20">
    <property type="entry name" value="Phosphorylase Kinase, domain 1"/>
    <property type="match status" value="1"/>
</dbReference>
<dbReference type="GO" id="GO:0005524">
    <property type="term" value="F:ATP binding"/>
    <property type="evidence" value="ECO:0007669"/>
    <property type="project" value="UniProtKB-KW"/>
</dbReference>
<evidence type="ECO:0000313" key="5">
    <source>
        <dbReference type="Proteomes" id="UP000541444"/>
    </source>
</evidence>
<keyword evidence="2" id="KW-0067">ATP-binding</keyword>
<dbReference type="EMBL" id="JACGCM010000664">
    <property type="protein sequence ID" value="KAF6169391.1"/>
    <property type="molecule type" value="Genomic_DNA"/>
</dbReference>
<dbReference type="Pfam" id="PF07714">
    <property type="entry name" value="PK_Tyr_Ser-Thr"/>
    <property type="match status" value="1"/>
</dbReference>
<keyword evidence="5" id="KW-1185">Reference proteome</keyword>
<gene>
    <name evidence="4" type="ORF">GIB67_002878</name>
</gene>
<evidence type="ECO:0000259" key="3">
    <source>
        <dbReference type="PROSITE" id="PS50011"/>
    </source>
</evidence>
<dbReference type="PANTHER" id="PTHR27001:SF931">
    <property type="entry name" value="OS11G0664100 PROTEIN"/>
    <property type="match status" value="1"/>
</dbReference>
<dbReference type="InterPro" id="IPR011009">
    <property type="entry name" value="Kinase-like_dom_sf"/>
</dbReference>
<dbReference type="PANTHER" id="PTHR27001">
    <property type="entry name" value="OS01G0253100 PROTEIN"/>
    <property type="match status" value="1"/>
</dbReference>
<proteinExistence type="predicted"/>
<dbReference type="GO" id="GO:0005886">
    <property type="term" value="C:plasma membrane"/>
    <property type="evidence" value="ECO:0007669"/>
    <property type="project" value="TreeGrafter"/>
</dbReference>
<dbReference type="Proteomes" id="UP000541444">
    <property type="component" value="Unassembled WGS sequence"/>
</dbReference>
<dbReference type="InterPro" id="IPR000719">
    <property type="entry name" value="Prot_kinase_dom"/>
</dbReference>
<dbReference type="OrthoDB" id="1711336at2759"/>
<comment type="caution">
    <text evidence="4">The sequence shown here is derived from an EMBL/GenBank/DDBJ whole genome shotgun (WGS) entry which is preliminary data.</text>
</comment>
<dbReference type="AlphaFoldDB" id="A0A7J7NQC2"/>
<dbReference type="PROSITE" id="PS50011">
    <property type="entry name" value="PROTEIN_KINASE_DOM"/>
    <property type="match status" value="1"/>
</dbReference>
<evidence type="ECO:0000313" key="4">
    <source>
        <dbReference type="EMBL" id="KAF6169391.1"/>
    </source>
</evidence>
<dbReference type="Gene3D" id="1.10.510.10">
    <property type="entry name" value="Transferase(Phosphotransferase) domain 1"/>
    <property type="match status" value="1"/>
</dbReference>
<sequence length="272" mass="30899">MANAQGATSELRSFSYQDLVLMTDSFSEKKLLVVGYRWKLYRGEISEKMDCGEARDVTVKIWDDSLEEDAGYFEDELKFLTCCRHQNIVKLYGLCRGEGVIGFVYDFTSVIFFRWPLRVKVALAVANAITFLHSQDSPFILRNLEPRLLLLDKDFNAKLFDFGLGSGGVFGDRTSTYADIFSSDAYNYLHAEHNGSWSTKTDMFDFGIVLFTLLVMRPVVHPTIHELVELGESVCEGKKRAISNNSGLWGYRLYSDDSQIRRSSCAVCEPFS</sequence>
<dbReference type="GO" id="GO:0004672">
    <property type="term" value="F:protein kinase activity"/>
    <property type="evidence" value="ECO:0007669"/>
    <property type="project" value="InterPro"/>
</dbReference>
<evidence type="ECO:0000256" key="1">
    <source>
        <dbReference type="ARBA" id="ARBA00022741"/>
    </source>
</evidence>
<protein>
    <recommendedName>
        <fullName evidence="3">Protein kinase domain-containing protein</fullName>
    </recommendedName>
</protein>
<evidence type="ECO:0000256" key="2">
    <source>
        <dbReference type="ARBA" id="ARBA00022840"/>
    </source>
</evidence>
<organism evidence="4 5">
    <name type="scientific">Kingdonia uniflora</name>
    <dbReference type="NCBI Taxonomy" id="39325"/>
    <lineage>
        <taxon>Eukaryota</taxon>
        <taxon>Viridiplantae</taxon>
        <taxon>Streptophyta</taxon>
        <taxon>Embryophyta</taxon>
        <taxon>Tracheophyta</taxon>
        <taxon>Spermatophyta</taxon>
        <taxon>Magnoliopsida</taxon>
        <taxon>Ranunculales</taxon>
        <taxon>Circaeasteraceae</taxon>
        <taxon>Kingdonia</taxon>
    </lineage>
</organism>
<accession>A0A7J7NQC2</accession>
<name>A0A7J7NQC2_9MAGN</name>
<dbReference type="SUPFAM" id="SSF56112">
    <property type="entry name" value="Protein kinase-like (PK-like)"/>
    <property type="match status" value="1"/>
</dbReference>
<keyword evidence="1" id="KW-0547">Nucleotide-binding</keyword>